<dbReference type="SUPFAM" id="SSF46785">
    <property type="entry name" value="Winged helix' DNA-binding domain"/>
    <property type="match status" value="1"/>
</dbReference>
<dbReference type="EMBL" id="JACXAH010000010">
    <property type="protein sequence ID" value="MBD1372367.1"/>
    <property type="molecule type" value="Genomic_DNA"/>
</dbReference>
<dbReference type="Gene3D" id="1.10.10.10">
    <property type="entry name" value="Winged helix-like DNA-binding domain superfamily/Winged helix DNA-binding domain"/>
    <property type="match status" value="1"/>
</dbReference>
<dbReference type="GO" id="GO:0003677">
    <property type="term" value="F:DNA binding"/>
    <property type="evidence" value="ECO:0007669"/>
    <property type="project" value="UniProtKB-KW"/>
</dbReference>
<gene>
    <name evidence="5" type="ORF">IC620_08355</name>
</gene>
<accession>A0A926N9M0</accession>
<keyword evidence="1" id="KW-0805">Transcription regulation</keyword>
<dbReference type="SMART" id="SM00345">
    <property type="entry name" value="HTH_GNTR"/>
    <property type="match status" value="1"/>
</dbReference>
<dbReference type="Proteomes" id="UP000661691">
    <property type="component" value="Unassembled WGS sequence"/>
</dbReference>
<evidence type="ECO:0000256" key="2">
    <source>
        <dbReference type="ARBA" id="ARBA00023125"/>
    </source>
</evidence>
<evidence type="ECO:0000259" key="4">
    <source>
        <dbReference type="PROSITE" id="PS50949"/>
    </source>
</evidence>
<keyword evidence="3" id="KW-0804">Transcription</keyword>
<dbReference type="PANTHER" id="PTHR38445">
    <property type="entry name" value="HTH-TYPE TRANSCRIPTIONAL REPRESSOR YTRA"/>
    <property type="match status" value="1"/>
</dbReference>
<evidence type="ECO:0000313" key="6">
    <source>
        <dbReference type="Proteomes" id="UP000661691"/>
    </source>
</evidence>
<evidence type="ECO:0000256" key="3">
    <source>
        <dbReference type="ARBA" id="ARBA00023163"/>
    </source>
</evidence>
<evidence type="ECO:0000256" key="1">
    <source>
        <dbReference type="ARBA" id="ARBA00023015"/>
    </source>
</evidence>
<dbReference type="CDD" id="cd07377">
    <property type="entry name" value="WHTH_GntR"/>
    <property type="match status" value="1"/>
</dbReference>
<name>A0A926N9M0_9BACL</name>
<dbReference type="GO" id="GO:0003700">
    <property type="term" value="F:DNA-binding transcription factor activity"/>
    <property type="evidence" value="ECO:0007669"/>
    <property type="project" value="InterPro"/>
</dbReference>
<reference evidence="5" key="1">
    <citation type="submission" date="2020-09" db="EMBL/GenBank/DDBJ databases">
        <title>A novel bacterium of genus Hazenella, isolated from South China Sea.</title>
        <authorList>
            <person name="Huang H."/>
            <person name="Mo K."/>
            <person name="Hu Y."/>
        </authorList>
    </citation>
    <scope>NUCLEOTIDE SEQUENCE</scope>
    <source>
        <strain evidence="5">IB182357</strain>
    </source>
</reference>
<protein>
    <submittedName>
        <fullName evidence="5">GntR family transcriptional regulator</fullName>
    </submittedName>
</protein>
<dbReference type="AlphaFoldDB" id="A0A926N9M0"/>
<sequence length="129" mass="14531">MKLPIHLDTESSQAYYDQIKTQIQKFILNQYLPAGTALPSIRTLAKDLSCSVITVKRAYQDLEADGLIITKQGRGTFVASHNPAHVEQYKETKLAGMIDQLLTEAQKLGYTKNEILTHVQKQIISQKDE</sequence>
<dbReference type="PANTHER" id="PTHR38445:SF9">
    <property type="entry name" value="HTH-TYPE TRANSCRIPTIONAL REPRESSOR YTRA"/>
    <property type="match status" value="1"/>
</dbReference>
<evidence type="ECO:0000313" key="5">
    <source>
        <dbReference type="EMBL" id="MBD1372367.1"/>
    </source>
</evidence>
<comment type="caution">
    <text evidence="5">The sequence shown here is derived from an EMBL/GenBank/DDBJ whole genome shotgun (WGS) entry which is preliminary data.</text>
</comment>
<dbReference type="PROSITE" id="PS50949">
    <property type="entry name" value="HTH_GNTR"/>
    <property type="match status" value="1"/>
</dbReference>
<dbReference type="InterPro" id="IPR000524">
    <property type="entry name" value="Tscrpt_reg_HTH_GntR"/>
</dbReference>
<organism evidence="5 6">
    <name type="scientific">Polycladospora coralii</name>
    <dbReference type="NCBI Taxonomy" id="2771432"/>
    <lineage>
        <taxon>Bacteria</taxon>
        <taxon>Bacillati</taxon>
        <taxon>Bacillota</taxon>
        <taxon>Bacilli</taxon>
        <taxon>Bacillales</taxon>
        <taxon>Thermoactinomycetaceae</taxon>
        <taxon>Polycladospora</taxon>
    </lineage>
</organism>
<keyword evidence="6" id="KW-1185">Reference proteome</keyword>
<feature type="domain" description="HTH gntR-type" evidence="4">
    <location>
        <begin position="13"/>
        <end position="81"/>
    </location>
</feature>
<dbReference type="RefSeq" id="WP_191140653.1">
    <property type="nucleotide sequence ID" value="NZ_JACXAG020000007.1"/>
</dbReference>
<dbReference type="InterPro" id="IPR036390">
    <property type="entry name" value="WH_DNA-bd_sf"/>
</dbReference>
<dbReference type="InterPro" id="IPR036388">
    <property type="entry name" value="WH-like_DNA-bd_sf"/>
</dbReference>
<proteinExistence type="predicted"/>
<dbReference type="Pfam" id="PF00392">
    <property type="entry name" value="GntR"/>
    <property type="match status" value="1"/>
</dbReference>
<keyword evidence="2" id="KW-0238">DNA-binding</keyword>